<feature type="compositionally biased region" description="Polar residues" evidence="1">
    <location>
        <begin position="184"/>
        <end position="193"/>
    </location>
</feature>
<dbReference type="Proteomes" id="UP000008062">
    <property type="component" value="Chromosome 7"/>
</dbReference>
<feature type="compositionally biased region" description="Basic and acidic residues" evidence="1">
    <location>
        <begin position="1064"/>
        <end position="1075"/>
    </location>
</feature>
<feature type="compositionally biased region" description="Basic and acidic residues" evidence="1">
    <location>
        <begin position="1018"/>
        <end position="1055"/>
    </location>
</feature>
<organism evidence="3 4">
    <name type="scientific">Zymoseptoria tritici (strain CBS 115943 / IPO323)</name>
    <name type="common">Speckled leaf blotch fungus</name>
    <name type="synonym">Septoria tritici</name>
    <dbReference type="NCBI Taxonomy" id="336722"/>
    <lineage>
        <taxon>Eukaryota</taxon>
        <taxon>Fungi</taxon>
        <taxon>Dikarya</taxon>
        <taxon>Ascomycota</taxon>
        <taxon>Pezizomycotina</taxon>
        <taxon>Dothideomycetes</taxon>
        <taxon>Dothideomycetidae</taxon>
        <taxon>Mycosphaerellales</taxon>
        <taxon>Mycosphaerellaceae</taxon>
        <taxon>Zymoseptoria</taxon>
    </lineage>
</organism>
<feature type="region of interest" description="Disordered" evidence="1">
    <location>
        <begin position="183"/>
        <end position="204"/>
    </location>
</feature>
<feature type="region of interest" description="Disordered" evidence="1">
    <location>
        <begin position="997"/>
        <end position="1103"/>
    </location>
</feature>
<evidence type="ECO:0000259" key="2">
    <source>
        <dbReference type="PROSITE" id="PS50177"/>
    </source>
</evidence>
<dbReference type="PROSITE" id="PS50177">
    <property type="entry name" value="NTF2_DOMAIN"/>
    <property type="match status" value="1"/>
</dbReference>
<dbReference type="RefSeq" id="XP_003851256.1">
    <property type="nucleotide sequence ID" value="XM_003851208.1"/>
</dbReference>
<evidence type="ECO:0000313" key="3">
    <source>
        <dbReference type="EMBL" id="EGP86232.1"/>
    </source>
</evidence>
<keyword evidence="4" id="KW-1185">Reference proteome</keyword>
<dbReference type="OrthoDB" id="25408at2759"/>
<dbReference type="SUPFAM" id="SSF54427">
    <property type="entry name" value="NTF2-like"/>
    <property type="match status" value="1"/>
</dbReference>
<dbReference type="EMBL" id="CM001202">
    <property type="protein sequence ID" value="EGP86232.1"/>
    <property type="molecule type" value="Genomic_DNA"/>
</dbReference>
<dbReference type="InParanoid" id="F9XEY4"/>
<dbReference type="OMA" id="IAQCFIA"/>
<dbReference type="InterPro" id="IPR018222">
    <property type="entry name" value="Nuclear_transport_factor_2_euk"/>
</dbReference>
<gene>
    <name evidence="3" type="ORF">MYCGRDRAFT_110093</name>
</gene>
<proteinExistence type="predicted"/>
<dbReference type="STRING" id="336722.F9XEY4"/>
<name>F9XEY4_ZYMTI</name>
<evidence type="ECO:0000313" key="4">
    <source>
        <dbReference type="Proteomes" id="UP000008062"/>
    </source>
</evidence>
<accession>F9XEY4</accession>
<dbReference type="Pfam" id="PF02136">
    <property type="entry name" value="NTF2"/>
    <property type="match status" value="1"/>
</dbReference>
<feature type="compositionally biased region" description="Basic residues" evidence="1">
    <location>
        <begin position="1004"/>
        <end position="1017"/>
    </location>
</feature>
<feature type="compositionally biased region" description="Acidic residues" evidence="1">
    <location>
        <begin position="1077"/>
        <end position="1103"/>
    </location>
</feature>
<dbReference type="HOGENOM" id="CLU_282879_0_0_1"/>
<feature type="region of interest" description="Disordered" evidence="1">
    <location>
        <begin position="478"/>
        <end position="523"/>
    </location>
</feature>
<dbReference type="InterPro" id="IPR002075">
    <property type="entry name" value="NTF2_dom"/>
</dbReference>
<dbReference type="InterPro" id="IPR032710">
    <property type="entry name" value="NTF2-like_dom_sf"/>
</dbReference>
<feature type="domain" description="NTF2" evidence="2">
    <location>
        <begin position="25"/>
        <end position="153"/>
    </location>
</feature>
<dbReference type="eggNOG" id="ENOG502SVU3">
    <property type="taxonomic scope" value="Eukaryota"/>
</dbReference>
<feature type="compositionally biased region" description="Low complexity" evidence="1">
    <location>
        <begin position="957"/>
        <end position="969"/>
    </location>
</feature>
<feature type="region of interest" description="Disordered" evidence="1">
    <location>
        <begin position="682"/>
        <end position="796"/>
    </location>
</feature>
<protein>
    <recommendedName>
        <fullName evidence="2">NTF2 domain-containing protein</fullName>
    </recommendedName>
</protein>
<sequence>MADASADSTAVTLSATDKTRIACDVAEHFIDSYYTALSAARNTISSFYVPASTGTSPAQTLPYIAYNGDLTQDPDAFQEKFKDMPWTHYEIQSFNASVLNPCLDPSLNKTKKDAERNLSITVQCSGYVRLNERKDGPMHGITDSFVLVPNKEEFGGRGTGKQDQGPDRSADVRIVLPLHRPRSSFRSTSSDANTIPPATMKAKRPGTDQVAEFSILVNGVDSTEYTLPLVSTGDRNILECFIEIRPGDDLVVHGKFGGSTLHGAFDLVVDGTFAGAGRFDGNSIKYNRMTKRFTKALDGRKPPGWTSIMPPTKLHEGYMQVKQLGPSIQAELGRHEIEDEGVARPGIGSIAVTVSVSQDEFKHSIEDQQWHLGFGDWRERSHSKVRGSGIPPDLYIEPEVNEEVITSKRSLNHRRQWTEPRPGPKPWATFIFYYRTPETLDTAGYVRRPNDVHSLEPWDDLIDGAFVFFDKKDQATKSKAKKSLADQDDQSDANNGDARNSMFVSPAPTAPQGRAKSPKVAKKKGRLGGLLTLKKDGEVSIARLSDVQDDDALLMQPNQDHKSPLAAQQSAANPTKTFLEELPGANELSEDDGGLFVSKSDNGDHMDIAATGKDIFDLNDHSSSTARPDATSTGAAMGAALSLVGHARRGDVSSEATGMVNDEVQSDLDEYFDDEAAGLPLIAEAPDSRSRSGFSNAPEATRGHARASQSTHAGTEPQSSPRRRTTSVYSTTPQASSRPPSTAALPSMAAHTHGTGEGARASLGSPAAINEQSEMDHPRRSASSKPSYANDKADDIPLRDTITASRLTTQLSDIDRVPSVATIRAAIPPEGIAIGQLANLLNSCGPFKNLFMAKKEFNKRVDEVAAENALGTRLFPRSSSKPAMAHGSADAPTALLQPIKQEVDEDDFERGIAATIEHQDTVQPAMRASLPTQAHATASIADVPTGQTMNPSHKRSASAMSPATSASDPPGKEARTNLEQIAERKAQALQQIEATNARIEATNKRKAAQRKAAKKQKREAAKAAEREAAEREAAEREAAEREAAEREAALIREQEAQAMEEVNELERLAAERAAEADALETDDMDMDLDMAYDDDDDDDSDGD</sequence>
<dbReference type="KEGG" id="ztr:MYCGRDRAFT_110093"/>
<reference evidence="3 4" key="1">
    <citation type="journal article" date="2011" name="PLoS Genet.">
        <title>Finished genome of the fungal wheat pathogen Mycosphaerella graminicola reveals dispensome structure, chromosome plasticity, and stealth pathogenesis.</title>
        <authorList>
            <person name="Goodwin S.B."/>
            <person name="Ben M'barek S."/>
            <person name="Dhillon B."/>
            <person name="Wittenberg A.H.J."/>
            <person name="Crane C.F."/>
            <person name="Hane J.K."/>
            <person name="Foster A.J."/>
            <person name="Van der Lee T.A.J."/>
            <person name="Grimwood J."/>
            <person name="Aerts A."/>
            <person name="Antoniw J."/>
            <person name="Bailey A."/>
            <person name="Bluhm B."/>
            <person name="Bowler J."/>
            <person name="Bristow J."/>
            <person name="van der Burgt A."/>
            <person name="Canto-Canche B."/>
            <person name="Churchill A.C.L."/>
            <person name="Conde-Ferraez L."/>
            <person name="Cools H.J."/>
            <person name="Coutinho P.M."/>
            <person name="Csukai M."/>
            <person name="Dehal P."/>
            <person name="De Wit P."/>
            <person name="Donzelli B."/>
            <person name="van de Geest H.C."/>
            <person name="van Ham R.C.H.J."/>
            <person name="Hammond-Kosack K.E."/>
            <person name="Henrissat B."/>
            <person name="Kilian A."/>
            <person name="Kobayashi A.K."/>
            <person name="Koopmann E."/>
            <person name="Kourmpetis Y."/>
            <person name="Kuzniar A."/>
            <person name="Lindquist E."/>
            <person name="Lombard V."/>
            <person name="Maliepaard C."/>
            <person name="Martins N."/>
            <person name="Mehrabi R."/>
            <person name="Nap J.P.H."/>
            <person name="Ponomarenko A."/>
            <person name="Rudd J.J."/>
            <person name="Salamov A."/>
            <person name="Schmutz J."/>
            <person name="Schouten H.J."/>
            <person name="Shapiro H."/>
            <person name="Stergiopoulos I."/>
            <person name="Torriani S.F.F."/>
            <person name="Tu H."/>
            <person name="de Vries R.P."/>
            <person name="Waalwijk C."/>
            <person name="Ware S.B."/>
            <person name="Wiebenga A."/>
            <person name="Zwiers L.-H."/>
            <person name="Oliver R.P."/>
            <person name="Grigoriev I.V."/>
            <person name="Kema G.H.J."/>
        </authorList>
    </citation>
    <scope>NUCLEOTIDE SEQUENCE [LARGE SCALE GENOMIC DNA]</scope>
    <source>
        <strain evidence="4">CBS 115943 / IPO323</strain>
    </source>
</reference>
<feature type="compositionally biased region" description="Polar residues" evidence="1">
    <location>
        <begin position="707"/>
        <end position="740"/>
    </location>
</feature>
<dbReference type="Gene3D" id="3.10.450.50">
    <property type="match status" value="1"/>
</dbReference>
<feature type="region of interest" description="Disordered" evidence="1">
    <location>
        <begin position="941"/>
        <end position="974"/>
    </location>
</feature>
<dbReference type="GeneID" id="13401088"/>
<evidence type="ECO:0000256" key="1">
    <source>
        <dbReference type="SAM" id="MobiDB-lite"/>
    </source>
</evidence>
<dbReference type="AlphaFoldDB" id="F9XEY4"/>